<sequence length="142" mass="13898">MLSIAGCSGGDDSEGAAVSGRETPSGSAQETPAGSGQDAPAGNEQGAAGDGEAAITGTWRGPVGGADNETFEFRGDGTVSLSSDGTTCDGTVEPKGGERTYSFKVDCGAGPFPGTAVVSPDGKTVTLTDPEGEKSDYARVSG</sequence>
<gene>
    <name evidence="2" type="ORF">ACFQ11_01495</name>
</gene>
<feature type="compositionally biased region" description="Basic and acidic residues" evidence="1">
    <location>
        <begin position="131"/>
        <end position="142"/>
    </location>
</feature>
<dbReference type="RefSeq" id="WP_378295863.1">
    <property type="nucleotide sequence ID" value="NZ_JBHTJA010000001.1"/>
</dbReference>
<comment type="caution">
    <text evidence="2">The sequence shown here is derived from an EMBL/GenBank/DDBJ whole genome shotgun (WGS) entry which is preliminary data.</text>
</comment>
<organism evidence="2 3">
    <name type="scientific">Actinomadura sediminis</name>
    <dbReference type="NCBI Taxonomy" id="1038904"/>
    <lineage>
        <taxon>Bacteria</taxon>
        <taxon>Bacillati</taxon>
        <taxon>Actinomycetota</taxon>
        <taxon>Actinomycetes</taxon>
        <taxon>Streptosporangiales</taxon>
        <taxon>Thermomonosporaceae</taxon>
        <taxon>Actinomadura</taxon>
    </lineage>
</organism>
<evidence type="ECO:0000313" key="3">
    <source>
        <dbReference type="Proteomes" id="UP001596972"/>
    </source>
</evidence>
<accession>A0ABW3EJJ3</accession>
<evidence type="ECO:0000256" key="1">
    <source>
        <dbReference type="SAM" id="MobiDB-lite"/>
    </source>
</evidence>
<dbReference type="EMBL" id="JBHTJA010000001">
    <property type="protein sequence ID" value="MFD0899068.1"/>
    <property type="molecule type" value="Genomic_DNA"/>
</dbReference>
<feature type="compositionally biased region" description="Polar residues" evidence="1">
    <location>
        <begin position="22"/>
        <end position="34"/>
    </location>
</feature>
<reference evidence="3" key="1">
    <citation type="journal article" date="2019" name="Int. J. Syst. Evol. Microbiol.">
        <title>The Global Catalogue of Microorganisms (GCM) 10K type strain sequencing project: providing services to taxonomists for standard genome sequencing and annotation.</title>
        <authorList>
            <consortium name="The Broad Institute Genomics Platform"/>
            <consortium name="The Broad Institute Genome Sequencing Center for Infectious Disease"/>
            <person name="Wu L."/>
            <person name="Ma J."/>
        </authorList>
    </citation>
    <scope>NUCLEOTIDE SEQUENCE [LARGE SCALE GENOMIC DNA]</scope>
    <source>
        <strain evidence="3">JCM 31202</strain>
    </source>
</reference>
<protein>
    <submittedName>
        <fullName evidence="2">Uncharacterized protein</fullName>
    </submittedName>
</protein>
<feature type="compositionally biased region" description="Polar residues" evidence="1">
    <location>
        <begin position="79"/>
        <end position="89"/>
    </location>
</feature>
<proteinExistence type="predicted"/>
<name>A0ABW3EJJ3_9ACTN</name>
<feature type="region of interest" description="Disordered" evidence="1">
    <location>
        <begin position="120"/>
        <end position="142"/>
    </location>
</feature>
<feature type="region of interest" description="Disordered" evidence="1">
    <location>
        <begin position="1"/>
        <end position="99"/>
    </location>
</feature>
<evidence type="ECO:0000313" key="2">
    <source>
        <dbReference type="EMBL" id="MFD0899068.1"/>
    </source>
</evidence>
<keyword evidence="3" id="KW-1185">Reference proteome</keyword>
<dbReference type="Proteomes" id="UP001596972">
    <property type="component" value="Unassembled WGS sequence"/>
</dbReference>